<evidence type="ECO:0000256" key="5">
    <source>
        <dbReference type="ARBA" id="ARBA00022679"/>
    </source>
</evidence>
<evidence type="ECO:0000256" key="2">
    <source>
        <dbReference type="ARBA" id="ARBA00005810"/>
    </source>
</evidence>
<organism evidence="14 15">
    <name type="scientific">Nitrosomonas marina</name>
    <dbReference type="NCBI Taxonomy" id="917"/>
    <lineage>
        <taxon>Bacteria</taxon>
        <taxon>Pseudomonadati</taxon>
        <taxon>Pseudomonadota</taxon>
        <taxon>Betaproteobacteria</taxon>
        <taxon>Nitrosomonadales</taxon>
        <taxon>Nitrosomonadaceae</taxon>
        <taxon>Nitrosomonas</taxon>
    </lineage>
</organism>
<dbReference type="EMBL" id="FOCP01000005">
    <property type="protein sequence ID" value="SEM98426.1"/>
    <property type="molecule type" value="Genomic_DNA"/>
</dbReference>
<keyword evidence="8" id="KW-0067">ATP-binding</keyword>
<proteinExistence type="inferred from homology"/>
<keyword evidence="7 14" id="KW-0418">Kinase</keyword>
<evidence type="ECO:0000256" key="3">
    <source>
        <dbReference type="ARBA" id="ARBA00013253"/>
    </source>
</evidence>
<dbReference type="InterPro" id="IPR035907">
    <property type="entry name" value="Hppk_sf"/>
</dbReference>
<comment type="pathway">
    <text evidence="1">Cofactor biosynthesis; tetrahydrofolate biosynthesis; 2-amino-4-hydroxy-6-hydroxymethyl-7,8-dihydropteridine diphosphate from 7,8-dihydroneopterin triphosphate: step 4/4.</text>
</comment>
<dbReference type="GO" id="GO:0046654">
    <property type="term" value="P:tetrahydrofolate biosynthetic process"/>
    <property type="evidence" value="ECO:0007669"/>
    <property type="project" value="UniProtKB-UniPathway"/>
</dbReference>
<dbReference type="NCBIfam" id="TIGR01498">
    <property type="entry name" value="folK"/>
    <property type="match status" value="1"/>
</dbReference>
<dbReference type="SUPFAM" id="SSF55083">
    <property type="entry name" value="6-hydroxymethyl-7,8-dihydropterin pyrophosphokinase, HPPK"/>
    <property type="match status" value="1"/>
</dbReference>
<dbReference type="Proteomes" id="UP000199459">
    <property type="component" value="Unassembled WGS sequence"/>
</dbReference>
<evidence type="ECO:0000256" key="1">
    <source>
        <dbReference type="ARBA" id="ARBA00005051"/>
    </source>
</evidence>
<evidence type="ECO:0000256" key="8">
    <source>
        <dbReference type="ARBA" id="ARBA00022840"/>
    </source>
</evidence>
<dbReference type="EC" id="2.7.6.3" evidence="3"/>
<evidence type="ECO:0000256" key="6">
    <source>
        <dbReference type="ARBA" id="ARBA00022741"/>
    </source>
</evidence>
<evidence type="ECO:0000313" key="14">
    <source>
        <dbReference type="EMBL" id="SEM98426.1"/>
    </source>
</evidence>
<dbReference type="RefSeq" id="WP_090629003.1">
    <property type="nucleotide sequence ID" value="NZ_FOCP01000005.1"/>
</dbReference>
<protein>
    <recommendedName>
        <fullName evidence="4">2-amino-4-hydroxy-6-hydroxymethyldihydropteridine pyrophosphokinase</fullName>
        <ecNumber evidence="3">2.7.6.3</ecNumber>
    </recommendedName>
    <alternativeName>
        <fullName evidence="11">6-hydroxymethyl-7,8-dihydropterin pyrophosphokinase</fullName>
    </alternativeName>
    <alternativeName>
        <fullName evidence="12">7,8-dihydro-6-hydroxymethylpterin-pyrophosphokinase</fullName>
    </alternativeName>
</protein>
<dbReference type="Gene3D" id="3.30.70.560">
    <property type="entry name" value="7,8-Dihydro-6-hydroxymethylpterin-pyrophosphokinase HPPK"/>
    <property type="match status" value="1"/>
</dbReference>
<reference evidence="14 15" key="1">
    <citation type="submission" date="2016-10" db="EMBL/GenBank/DDBJ databases">
        <authorList>
            <person name="de Groot N.N."/>
        </authorList>
    </citation>
    <scope>NUCLEOTIDE SEQUENCE [LARGE SCALE GENOMIC DNA]</scope>
    <source>
        <strain evidence="14 15">Nm22</strain>
    </source>
</reference>
<evidence type="ECO:0000313" key="15">
    <source>
        <dbReference type="Proteomes" id="UP000199459"/>
    </source>
</evidence>
<comment type="function">
    <text evidence="10">Catalyzes the transfer of pyrophosphate from adenosine triphosphate (ATP) to 6-hydroxymethyl-7,8-dihydropterin, an enzymatic step in folate biosynthesis pathway.</text>
</comment>
<dbReference type="PANTHER" id="PTHR43071">
    <property type="entry name" value="2-AMINO-4-HYDROXY-6-HYDROXYMETHYLDIHYDROPTERIDINE PYROPHOSPHOKINASE"/>
    <property type="match status" value="1"/>
</dbReference>
<accession>A0A1H8CTV0</accession>
<comment type="similarity">
    <text evidence="2">Belongs to the HPPK family.</text>
</comment>
<gene>
    <name evidence="14" type="ORF">SAMN05216325_105129</name>
</gene>
<dbReference type="CDD" id="cd00483">
    <property type="entry name" value="HPPK"/>
    <property type="match status" value="1"/>
</dbReference>
<evidence type="ECO:0000256" key="12">
    <source>
        <dbReference type="ARBA" id="ARBA00033413"/>
    </source>
</evidence>
<evidence type="ECO:0000256" key="4">
    <source>
        <dbReference type="ARBA" id="ARBA00016218"/>
    </source>
</evidence>
<dbReference type="OrthoDB" id="9808041at2"/>
<evidence type="ECO:0000256" key="9">
    <source>
        <dbReference type="ARBA" id="ARBA00022909"/>
    </source>
</evidence>
<dbReference type="UniPathway" id="UPA00077">
    <property type="reaction ID" value="UER00155"/>
</dbReference>
<sequence>MLQTDTQYNTAYIALGSNLDNPCEQISSAYLEIDALPGTSLIQHSSLYKSAPIAQQKQPDYINAVAKITTVLTPLELLDTLLSIELQHGRVREYRNAPRTLDLDILLYGAMQINSSHLTIPHPRMIQRAFVLQPLMEISPDCCIPGHGKISQLVVACSDQVISRLNYS</sequence>
<feature type="domain" description="7,8-dihydro-6-hydroxymethylpterin-pyrophosphokinase" evidence="13">
    <location>
        <begin position="95"/>
        <end position="106"/>
    </location>
</feature>
<dbReference type="GO" id="GO:0003848">
    <property type="term" value="F:2-amino-4-hydroxy-6-hydroxymethyldihydropteridine diphosphokinase activity"/>
    <property type="evidence" value="ECO:0007669"/>
    <property type="project" value="UniProtKB-EC"/>
</dbReference>
<keyword evidence="5" id="KW-0808">Transferase</keyword>
<dbReference type="Pfam" id="PF01288">
    <property type="entry name" value="HPPK"/>
    <property type="match status" value="1"/>
</dbReference>
<dbReference type="GO" id="GO:0046656">
    <property type="term" value="P:folic acid biosynthetic process"/>
    <property type="evidence" value="ECO:0007669"/>
    <property type="project" value="UniProtKB-KW"/>
</dbReference>
<dbReference type="STRING" id="917.SAMN05216326_13523"/>
<evidence type="ECO:0000256" key="7">
    <source>
        <dbReference type="ARBA" id="ARBA00022777"/>
    </source>
</evidence>
<dbReference type="PANTHER" id="PTHR43071:SF1">
    <property type="entry name" value="2-AMINO-4-HYDROXY-6-HYDROXYMETHYLDIHYDROPTERIDINE PYROPHOSPHOKINASE"/>
    <property type="match status" value="1"/>
</dbReference>
<evidence type="ECO:0000256" key="10">
    <source>
        <dbReference type="ARBA" id="ARBA00029409"/>
    </source>
</evidence>
<dbReference type="GO" id="GO:0005524">
    <property type="term" value="F:ATP binding"/>
    <property type="evidence" value="ECO:0007669"/>
    <property type="project" value="UniProtKB-KW"/>
</dbReference>
<evidence type="ECO:0000256" key="11">
    <source>
        <dbReference type="ARBA" id="ARBA00029766"/>
    </source>
</evidence>
<dbReference type="PROSITE" id="PS00794">
    <property type="entry name" value="HPPK"/>
    <property type="match status" value="1"/>
</dbReference>
<evidence type="ECO:0000259" key="13">
    <source>
        <dbReference type="PROSITE" id="PS00794"/>
    </source>
</evidence>
<dbReference type="InterPro" id="IPR000550">
    <property type="entry name" value="Hppk"/>
</dbReference>
<dbReference type="AlphaFoldDB" id="A0A1H8CTV0"/>
<name>A0A1H8CTV0_9PROT</name>
<keyword evidence="9" id="KW-0289">Folate biosynthesis</keyword>
<keyword evidence="6" id="KW-0547">Nucleotide-binding</keyword>
<dbReference type="GO" id="GO:0016301">
    <property type="term" value="F:kinase activity"/>
    <property type="evidence" value="ECO:0007669"/>
    <property type="project" value="UniProtKB-KW"/>
</dbReference>